<organism evidence="2 3">
    <name type="scientific">Candidatus Marsarchaeota G2 archaeon OSP_D</name>
    <dbReference type="NCBI Taxonomy" id="1978157"/>
    <lineage>
        <taxon>Archaea</taxon>
        <taxon>Candidatus Marsarchaeota</taxon>
        <taxon>Candidatus Marsarchaeota group 2</taxon>
    </lineage>
</organism>
<accession>A0A2R6B036</accession>
<proteinExistence type="predicted"/>
<dbReference type="PANTHER" id="PTHR31143">
    <property type="match status" value="1"/>
</dbReference>
<evidence type="ECO:0000259" key="1">
    <source>
        <dbReference type="PROSITE" id="PS51186"/>
    </source>
</evidence>
<dbReference type="InterPro" id="IPR027365">
    <property type="entry name" value="GNAT_acetyltra_YdfB-like"/>
</dbReference>
<dbReference type="InterPro" id="IPR013653">
    <property type="entry name" value="GCN5-like_dom"/>
</dbReference>
<reference evidence="2 3" key="1">
    <citation type="submission" date="2017-04" db="EMBL/GenBank/DDBJ databases">
        <title>Novel microbial lineages endemic to geothermal iron-oxide mats fill important gaps in the evolutionary history of Archaea.</title>
        <authorList>
            <person name="Jay Z.J."/>
            <person name="Beam J.P."/>
            <person name="Dlakic M."/>
            <person name="Rusch D.B."/>
            <person name="Kozubal M.A."/>
            <person name="Inskeep W.P."/>
        </authorList>
    </citation>
    <scope>NUCLEOTIDE SEQUENCE [LARGE SCALE GENOMIC DNA]</scope>
    <source>
        <strain evidence="2">OSP_D</strain>
    </source>
</reference>
<evidence type="ECO:0000313" key="3">
    <source>
        <dbReference type="Proteomes" id="UP000240322"/>
    </source>
</evidence>
<dbReference type="SUPFAM" id="SSF55729">
    <property type="entry name" value="Acyl-CoA N-acyltransferases (Nat)"/>
    <property type="match status" value="1"/>
</dbReference>
<sequence>MNNLVRSLFLTDPVKFAFEIYDSGVDDKYTEFIIINEGYLMFYRKFNPITAILYAEKETTAEKLLTSIREDTFILFIEPKWKYLLNFPNAKTYPEVLMMCKSPLVLRREGVRGLTVNDAEEILKLYGEERGNTLIQMIRENKTTAYGLFLDDNLVSAAYTLVETKDVAVIGGVLTSGEFRNKGFASSVVSSLTENIVKKGKVASLYVREDNIPAIHVYAKIGFKEHSRRLWVSVNTEVKPL</sequence>
<gene>
    <name evidence="2" type="ORF">B9Q03_02840</name>
</gene>
<name>A0A2R6B036_9ARCH</name>
<dbReference type="Proteomes" id="UP000240322">
    <property type="component" value="Unassembled WGS sequence"/>
</dbReference>
<evidence type="ECO:0000313" key="2">
    <source>
        <dbReference type="EMBL" id="PSN91933.1"/>
    </source>
</evidence>
<dbReference type="InterPro" id="IPR000182">
    <property type="entry name" value="GNAT_dom"/>
</dbReference>
<dbReference type="AlphaFoldDB" id="A0A2R6B036"/>
<dbReference type="PANTHER" id="PTHR31143:SF2">
    <property type="entry name" value="FR47-LIKE DOMAIN-CONTAINING PROTEIN-RELATED"/>
    <property type="match status" value="1"/>
</dbReference>
<dbReference type="Gene3D" id="3.40.630.30">
    <property type="match status" value="1"/>
</dbReference>
<comment type="caution">
    <text evidence="2">The sequence shown here is derived from an EMBL/GenBank/DDBJ whole genome shotgun (WGS) entry which is preliminary data.</text>
</comment>
<dbReference type="Pfam" id="PF08445">
    <property type="entry name" value="FR47"/>
    <property type="match status" value="1"/>
</dbReference>
<dbReference type="GO" id="GO:0016747">
    <property type="term" value="F:acyltransferase activity, transferring groups other than amino-acyl groups"/>
    <property type="evidence" value="ECO:0007669"/>
    <property type="project" value="InterPro"/>
</dbReference>
<protein>
    <recommendedName>
        <fullName evidence="1">N-acetyltransferase domain-containing protein</fullName>
    </recommendedName>
</protein>
<dbReference type="EMBL" id="NEXE01000014">
    <property type="protein sequence ID" value="PSN91933.1"/>
    <property type="molecule type" value="Genomic_DNA"/>
</dbReference>
<feature type="domain" description="N-acetyltransferase" evidence="1">
    <location>
        <begin position="109"/>
        <end position="241"/>
    </location>
</feature>
<dbReference type="InterPro" id="IPR016181">
    <property type="entry name" value="Acyl_CoA_acyltransferase"/>
</dbReference>
<dbReference type="PROSITE" id="PS51186">
    <property type="entry name" value="GNAT"/>
    <property type="match status" value="1"/>
</dbReference>